<feature type="region of interest" description="Disordered" evidence="1">
    <location>
        <begin position="1"/>
        <end position="32"/>
    </location>
</feature>
<dbReference type="EMBL" id="CAFBLU010000002">
    <property type="protein sequence ID" value="CAB4860504.1"/>
    <property type="molecule type" value="Genomic_DNA"/>
</dbReference>
<name>A0A6J7CUT5_9ZZZZ</name>
<evidence type="ECO:0000313" key="2">
    <source>
        <dbReference type="EMBL" id="CAB4860504.1"/>
    </source>
</evidence>
<organism evidence="2">
    <name type="scientific">freshwater metagenome</name>
    <dbReference type="NCBI Taxonomy" id="449393"/>
    <lineage>
        <taxon>unclassified sequences</taxon>
        <taxon>metagenomes</taxon>
        <taxon>ecological metagenomes</taxon>
    </lineage>
</organism>
<accession>A0A6J7CUT5</accession>
<protein>
    <submittedName>
        <fullName evidence="2">Unannotated protein</fullName>
    </submittedName>
</protein>
<proteinExistence type="predicted"/>
<gene>
    <name evidence="2" type="ORF">UFOPK3444_00141</name>
</gene>
<sequence length="90" mass="10080">MNTGGQKPRAGGGGLHRLAEPAPVEVGVDGAGSPEQVAGRKVIAIRESWLVEDRWWTSEPIRRHYWEVVDERGAVCVVFRQPGNRWLVHR</sequence>
<evidence type="ECO:0000256" key="1">
    <source>
        <dbReference type="SAM" id="MobiDB-lite"/>
    </source>
</evidence>
<dbReference type="AlphaFoldDB" id="A0A6J7CUT5"/>
<reference evidence="2" key="1">
    <citation type="submission" date="2020-05" db="EMBL/GenBank/DDBJ databases">
        <authorList>
            <person name="Chiriac C."/>
            <person name="Salcher M."/>
            <person name="Ghai R."/>
            <person name="Kavagutti S V."/>
        </authorList>
    </citation>
    <scope>NUCLEOTIDE SEQUENCE</scope>
</reference>